<dbReference type="RefSeq" id="WP_013702779.1">
    <property type="nucleotide sequence ID" value="NC_015386.1"/>
</dbReference>
<organism evidence="4 5">
    <name type="scientific">Treponema succinifaciens (strain ATCC 33096 / DSM 2489 / 6091)</name>
    <dbReference type="NCBI Taxonomy" id="869209"/>
    <lineage>
        <taxon>Bacteria</taxon>
        <taxon>Pseudomonadati</taxon>
        <taxon>Spirochaetota</taxon>
        <taxon>Spirochaetia</taxon>
        <taxon>Spirochaetales</taxon>
        <taxon>Treponemataceae</taxon>
        <taxon>Treponema</taxon>
    </lineage>
</organism>
<dbReference type="HOGENOM" id="CLU_771468_0_0_12"/>
<evidence type="ECO:0000256" key="1">
    <source>
        <dbReference type="ARBA" id="ARBA00006135"/>
    </source>
</evidence>
<protein>
    <submittedName>
        <fullName evidence="4">Conjugal transfer protein TrbG/VirB9/CagX</fullName>
    </submittedName>
</protein>
<dbReference type="eggNOG" id="COG3504">
    <property type="taxonomic scope" value="Bacteria"/>
</dbReference>
<geneLocation type="plasmid" evidence="4 5">
    <name>pTRESU01</name>
</geneLocation>
<dbReference type="OrthoDB" id="9814399at2"/>
<keyword evidence="5" id="KW-1185">Reference proteome</keyword>
<dbReference type="InterPro" id="IPR033645">
    <property type="entry name" value="VirB9/CagX/TrbG_C"/>
</dbReference>
<keyword evidence="4" id="KW-0614">Plasmid</keyword>
<gene>
    <name evidence="4" type="ordered locus">Tresu_2677</name>
</gene>
<evidence type="ECO:0000313" key="5">
    <source>
        <dbReference type="Proteomes" id="UP000006852"/>
    </source>
</evidence>
<proteinExistence type="inferred from homology"/>
<evidence type="ECO:0000256" key="3">
    <source>
        <dbReference type="SAM" id="SignalP"/>
    </source>
</evidence>
<dbReference type="CDD" id="cd06911">
    <property type="entry name" value="VirB9_CagX_TrbG"/>
    <property type="match status" value="1"/>
</dbReference>
<accession>F2NYN6</accession>
<dbReference type="Gene3D" id="2.60.40.2500">
    <property type="match status" value="1"/>
</dbReference>
<dbReference type="KEGG" id="tsu:Tresu_2677"/>
<dbReference type="AlphaFoldDB" id="F2NYN6"/>
<dbReference type="InterPro" id="IPR038161">
    <property type="entry name" value="VirB9/CagX/TrbG_C_sf"/>
</dbReference>
<feature type="signal peptide" evidence="3">
    <location>
        <begin position="1"/>
        <end position="23"/>
    </location>
</feature>
<dbReference type="Pfam" id="PF03524">
    <property type="entry name" value="CagX"/>
    <property type="match status" value="1"/>
</dbReference>
<name>F2NYN6_TRES6</name>
<feature type="chain" id="PRO_5003282976" evidence="3">
    <location>
        <begin position="24"/>
        <end position="359"/>
    </location>
</feature>
<keyword evidence="2 3" id="KW-0732">Signal</keyword>
<dbReference type="GeneID" id="302999766"/>
<evidence type="ECO:0000313" key="4">
    <source>
        <dbReference type="EMBL" id="AEB15535.1"/>
    </source>
</evidence>
<dbReference type="PROSITE" id="PS51257">
    <property type="entry name" value="PROKAR_LIPOPROTEIN"/>
    <property type="match status" value="1"/>
</dbReference>
<dbReference type="EMBL" id="CP002632">
    <property type="protein sequence ID" value="AEB15535.1"/>
    <property type="molecule type" value="Genomic_DNA"/>
</dbReference>
<dbReference type="InterPro" id="IPR010258">
    <property type="entry name" value="Conjugal_tfr_TrbG/VirB9/CagX"/>
</dbReference>
<sequence>MKRKLAYVLMVSVLLTSCTTTQNMELPNNFKLESPKAARSIEEEEQLNEADEKNFLTQEELKVQDVEETVVYVDRPVYVPEQHDNPETENKKLTGYDAVTDSQKRATQKPEHYKSGTFFYQFNDNFVFEVYAQPYHLTDIVLEEGEVVIGTPLLSEDESVWELTAGVAKNPITGKDVQHLFVKPAYSKQDSSLVIITDRRVYHFRLRSFSDTHMAMVKFSYPLEKNVWAKKEDPNKGREIISDYLRVSNPELLSFDYKIKYSRFKKPEFLPNRIYDDGQCTYIQVEPVVLQKKLPVLFNEKNEIVNYSVHKNTFVIPRLINKITLRLGKEKVVVEKKVTKKTDLEKTEPTEESEAGGDE</sequence>
<reference evidence="5" key="1">
    <citation type="submission" date="2011-04" db="EMBL/GenBank/DDBJ databases">
        <title>The complete genome of plasmid of Treponema succinifaciens DSM 2489.</title>
        <authorList>
            <person name="Lucas S."/>
            <person name="Copeland A."/>
            <person name="Lapidus A."/>
            <person name="Bruce D."/>
            <person name="Goodwin L."/>
            <person name="Pitluck S."/>
            <person name="Peters L."/>
            <person name="Kyrpides N."/>
            <person name="Mavromatis K."/>
            <person name="Ivanova N."/>
            <person name="Ovchinnikova G."/>
            <person name="Teshima H."/>
            <person name="Detter J.C."/>
            <person name="Tapia R."/>
            <person name="Han C."/>
            <person name="Land M."/>
            <person name="Hauser L."/>
            <person name="Markowitz V."/>
            <person name="Cheng J.-F."/>
            <person name="Hugenholtz P."/>
            <person name="Woyke T."/>
            <person name="Wu D."/>
            <person name="Gronow S."/>
            <person name="Wellnitz S."/>
            <person name="Brambilla E."/>
            <person name="Klenk H.-P."/>
            <person name="Eisen J.A."/>
        </authorList>
    </citation>
    <scope>NUCLEOTIDE SEQUENCE [LARGE SCALE GENOMIC DNA]</scope>
    <source>
        <strain evidence="5">ATCC 33096 / DSM 2489 / 6091</strain>
        <plasmid evidence="5">Plasmid pTRESU01</plasmid>
    </source>
</reference>
<evidence type="ECO:0000256" key="2">
    <source>
        <dbReference type="ARBA" id="ARBA00022729"/>
    </source>
</evidence>
<dbReference type="Proteomes" id="UP000006852">
    <property type="component" value="Plasmid pTRESU01"/>
</dbReference>
<comment type="similarity">
    <text evidence="1">Belongs to the TrbG/VirB9 family.</text>
</comment>